<dbReference type="AlphaFoldDB" id="A0A0P1IBJ3"/>
<dbReference type="InterPro" id="IPR001296">
    <property type="entry name" value="Glyco_trans_1"/>
</dbReference>
<dbReference type="PANTHER" id="PTHR12526">
    <property type="entry name" value="GLYCOSYLTRANSFERASE"/>
    <property type="match status" value="1"/>
</dbReference>
<evidence type="ECO:0000259" key="4">
    <source>
        <dbReference type="Pfam" id="PF00534"/>
    </source>
</evidence>
<dbReference type="EMBL" id="CYTW01000003">
    <property type="protein sequence ID" value="CUK03566.1"/>
    <property type="molecule type" value="Genomic_DNA"/>
</dbReference>
<evidence type="ECO:0000256" key="1">
    <source>
        <dbReference type="ARBA" id="ARBA00009481"/>
    </source>
</evidence>
<feature type="domain" description="Glycosyl transferase family 1" evidence="4">
    <location>
        <begin position="154"/>
        <end position="302"/>
    </location>
</feature>
<sequence length="337" mass="36472">MPDLDDIDVIAPNLNRRLSGVTATVIALVPLQAKKIGIAATGVALPDGLPFVPLWKLPFLKRKPRVWHARRNNEMLLGILLRSVLRMKLKMIFTSSSPRIRGGLTNWMVSKMDAIVATTPVNAGVMPGTPVIIPHGVNTETFSPGPSDIFDVPNQKLIGCFGRVRQMKGTHHFVDAMCTLLPDHPEYTAVIMGRITPDNAAYGADLKKRIADAGLADRILFKDELPLTEMPKAYRALSLYVAPSLLEGFGLTPLEALSCEVPVVATDVGAFRDFVSQDCGIIVDKDDAPALTAAVGTMLAKDLPAMGQAGRNRVSAEFGLEREADALVALYRDLLAK</sequence>
<gene>
    <name evidence="5" type="primary">kanF</name>
    <name evidence="5" type="ORF">PH7735_02681</name>
</gene>
<dbReference type="Proteomes" id="UP000051870">
    <property type="component" value="Unassembled WGS sequence"/>
</dbReference>
<dbReference type="SUPFAM" id="SSF53756">
    <property type="entry name" value="UDP-Glycosyltransferase/glycogen phosphorylase"/>
    <property type="match status" value="1"/>
</dbReference>
<accession>A0A0P1IBJ3</accession>
<dbReference type="EC" id="2.4.1.284" evidence="5"/>
<evidence type="ECO:0000256" key="2">
    <source>
        <dbReference type="ARBA" id="ARBA00022676"/>
    </source>
</evidence>
<dbReference type="Pfam" id="PF00534">
    <property type="entry name" value="Glycos_transf_1"/>
    <property type="match status" value="1"/>
</dbReference>
<keyword evidence="6" id="KW-1185">Reference proteome</keyword>
<dbReference type="GO" id="GO:0102318">
    <property type="term" value="F:2-deoxystreptamine glucosyltransferase activity"/>
    <property type="evidence" value="ECO:0007669"/>
    <property type="project" value="UniProtKB-EC"/>
</dbReference>
<evidence type="ECO:0000256" key="3">
    <source>
        <dbReference type="ARBA" id="ARBA00022679"/>
    </source>
</evidence>
<keyword evidence="3 5" id="KW-0808">Transferase</keyword>
<evidence type="ECO:0000313" key="6">
    <source>
        <dbReference type="Proteomes" id="UP000051870"/>
    </source>
</evidence>
<dbReference type="Gene3D" id="3.40.50.2000">
    <property type="entry name" value="Glycogen Phosphorylase B"/>
    <property type="match status" value="1"/>
</dbReference>
<dbReference type="CDD" id="cd03801">
    <property type="entry name" value="GT4_PimA-like"/>
    <property type="match status" value="1"/>
</dbReference>
<dbReference type="STRING" id="1715693.PH7735_02681"/>
<comment type="similarity">
    <text evidence="1">Belongs to the glycosyltransferase group 1 family. Glycosyltransferase 4 subfamily.</text>
</comment>
<organism evidence="5 6">
    <name type="scientific">Shimia thalassica</name>
    <dbReference type="NCBI Taxonomy" id="1715693"/>
    <lineage>
        <taxon>Bacteria</taxon>
        <taxon>Pseudomonadati</taxon>
        <taxon>Pseudomonadota</taxon>
        <taxon>Alphaproteobacteria</taxon>
        <taxon>Rhodobacterales</taxon>
        <taxon>Roseobacteraceae</taxon>
    </lineage>
</organism>
<reference evidence="6" key="1">
    <citation type="submission" date="2015-09" db="EMBL/GenBank/DDBJ databases">
        <authorList>
            <person name="Rodrigo-Torres Lidia"/>
            <person name="Arahal R.David."/>
        </authorList>
    </citation>
    <scope>NUCLEOTIDE SEQUENCE [LARGE SCALE GENOMIC DNA]</scope>
    <source>
        <strain evidence="6">CECT 7735</strain>
    </source>
</reference>
<dbReference type="GeneID" id="83881690"/>
<dbReference type="PANTHER" id="PTHR12526:SF640">
    <property type="entry name" value="COLANIC ACID BIOSYNTHESIS GLYCOSYLTRANSFERASE WCAL-RELATED"/>
    <property type="match status" value="1"/>
</dbReference>
<proteinExistence type="inferred from homology"/>
<name>A0A0P1IBJ3_9RHOB</name>
<evidence type="ECO:0000313" key="5">
    <source>
        <dbReference type="EMBL" id="CUK03566.1"/>
    </source>
</evidence>
<protein>
    <submittedName>
        <fullName evidence="5">2-deoxystreptamine glucosyltransferase</fullName>
        <ecNumber evidence="5">2.4.1.284</ecNumber>
    </submittedName>
</protein>
<keyword evidence="2 5" id="KW-0328">Glycosyltransferase</keyword>
<dbReference type="RefSeq" id="WP_058311877.1">
    <property type="nucleotide sequence ID" value="NZ_CYTW01000003.1"/>
</dbReference>